<evidence type="ECO:0000256" key="2">
    <source>
        <dbReference type="ARBA" id="ARBA00022448"/>
    </source>
</evidence>
<reference evidence="12 13" key="2">
    <citation type="journal article" date="2012" name="PLoS Pathog.">
        <title>Diverse lifestyles and strategies of plant pathogenesis encoded in the genomes of eighteen Dothideomycetes fungi.</title>
        <authorList>
            <person name="Ohm R.A."/>
            <person name="Feau N."/>
            <person name="Henrissat B."/>
            <person name="Schoch C.L."/>
            <person name="Horwitz B.A."/>
            <person name="Barry K.W."/>
            <person name="Condon B.J."/>
            <person name="Copeland A.C."/>
            <person name="Dhillon B."/>
            <person name="Glaser F."/>
            <person name="Hesse C.N."/>
            <person name="Kosti I."/>
            <person name="LaButti K."/>
            <person name="Lindquist E.A."/>
            <person name="Lucas S."/>
            <person name="Salamov A.A."/>
            <person name="Bradshaw R.E."/>
            <person name="Ciuffetti L."/>
            <person name="Hamelin R.C."/>
            <person name="Kema G.H.J."/>
            <person name="Lawrence C."/>
            <person name="Scott J.A."/>
            <person name="Spatafora J.W."/>
            <person name="Turgeon B.G."/>
            <person name="de Wit P.J.G.M."/>
            <person name="Zhong S."/>
            <person name="Goodwin S.B."/>
            <person name="Grigoriev I.V."/>
        </authorList>
    </citation>
    <scope>NUCLEOTIDE SEQUENCE [LARGE SCALE GENOMIC DNA]</scope>
    <source>
        <strain evidence="13">NZE10 / CBS 128990</strain>
    </source>
</reference>
<comment type="subcellular location">
    <subcellularLocation>
        <location evidence="1">Membrane</location>
        <topology evidence="1">Multi-pass membrane protein</topology>
    </subcellularLocation>
</comment>
<dbReference type="eggNOG" id="KOG0054">
    <property type="taxonomic scope" value="Eukaryota"/>
</dbReference>
<evidence type="ECO:0000256" key="9">
    <source>
        <dbReference type="SAM" id="SignalP"/>
    </source>
</evidence>
<dbReference type="Pfam" id="PF00005">
    <property type="entry name" value="ABC_tran"/>
    <property type="match status" value="1"/>
</dbReference>
<feature type="domain" description="ABC transmembrane type-1" evidence="11">
    <location>
        <begin position="1"/>
        <end position="281"/>
    </location>
</feature>
<dbReference type="SMART" id="SM00382">
    <property type="entry name" value="AAA"/>
    <property type="match status" value="1"/>
</dbReference>
<evidence type="ECO:0008006" key="14">
    <source>
        <dbReference type="Google" id="ProtNLM"/>
    </source>
</evidence>
<dbReference type="PANTHER" id="PTHR24223:SF399">
    <property type="entry name" value="ABC TRANSPORTER ATNG"/>
    <property type="match status" value="1"/>
</dbReference>
<feature type="chain" id="PRO_5004109627" description="ABC transporter-like protein" evidence="9">
    <location>
        <begin position="23"/>
        <end position="559"/>
    </location>
</feature>
<dbReference type="Gene3D" id="1.20.1560.10">
    <property type="entry name" value="ABC transporter type 1, transmembrane domain"/>
    <property type="match status" value="1"/>
</dbReference>
<dbReference type="InterPro" id="IPR050173">
    <property type="entry name" value="ABC_transporter_C-like"/>
</dbReference>
<evidence type="ECO:0000313" key="12">
    <source>
        <dbReference type="EMBL" id="EME46459.1"/>
    </source>
</evidence>
<dbReference type="Proteomes" id="UP000016933">
    <property type="component" value="Unassembled WGS sequence"/>
</dbReference>
<keyword evidence="5" id="KW-0067">ATP-binding</keyword>
<keyword evidence="13" id="KW-1185">Reference proteome</keyword>
<dbReference type="STRING" id="675120.N1PVM3"/>
<dbReference type="Pfam" id="PF00664">
    <property type="entry name" value="ABC_membrane"/>
    <property type="match status" value="1"/>
</dbReference>
<evidence type="ECO:0000259" key="10">
    <source>
        <dbReference type="PROSITE" id="PS50893"/>
    </source>
</evidence>
<feature type="transmembrane region" description="Helical" evidence="8">
    <location>
        <begin position="143"/>
        <end position="160"/>
    </location>
</feature>
<dbReference type="HOGENOM" id="CLU_000604_84_3_1"/>
<dbReference type="InterPro" id="IPR027417">
    <property type="entry name" value="P-loop_NTPase"/>
</dbReference>
<dbReference type="InterPro" id="IPR003439">
    <property type="entry name" value="ABC_transporter-like_ATP-bd"/>
</dbReference>
<sequence>MTVYLLLCIAFLFGLNFSSVWVQLWTNSNAAHGTNNVGYWLGIYGTIAAIAIIGSVSSDLVFKLHVVPKTSAKFHELLLSTTVKAPLSFLTSTDSGTITNRFSQDLQLIDNDLPEAFDRTVFHILSAIASAVLVFIGSGYVAAAIPVCVLILYMIQAYYLRTSRQLRLLDIEAEAPLFSQFLETLDSVACIRAYGWTDAYLERSVEILNYSQKPYYLLWCIQRWLTLVLDLFVAGVAVLLVAFATNLRSGTSAFLGTALYNVVNFSMTLQLLVAEWTLLETAVGAVNRVRAYAACTACEHLPSEEGELPKDWPSEGGVNFTNVSAGYGAASEPVLRDINLKIRPGEKVAICGRTGFGKSSLVLTLTHMLEVLTGHITIDDVDVCNVPREELRMRLNAVPQEAFFLPGTVRDNVDPLQTADDQRIVSILNKLGLWDSLLVAGGLDADLDEDSLSHGQRQLFGLAKGLLRPGKLVLLDETTSSVDSATEQLMHSALDEELAGCTVVAIAHRLDAVLDYNKVVILDHGRICEVGNPRDLRDTAGTGFKAMYEAAASSTQKSL</sequence>
<dbReference type="AlphaFoldDB" id="N1PVM3"/>
<feature type="transmembrane region" description="Helical" evidence="8">
    <location>
        <begin position="224"/>
        <end position="244"/>
    </location>
</feature>
<dbReference type="GO" id="GO:0016887">
    <property type="term" value="F:ATP hydrolysis activity"/>
    <property type="evidence" value="ECO:0007669"/>
    <property type="project" value="InterPro"/>
</dbReference>
<evidence type="ECO:0000256" key="7">
    <source>
        <dbReference type="ARBA" id="ARBA00023136"/>
    </source>
</evidence>
<keyword evidence="4" id="KW-0547">Nucleotide-binding</keyword>
<evidence type="ECO:0000259" key="11">
    <source>
        <dbReference type="PROSITE" id="PS50929"/>
    </source>
</evidence>
<organism evidence="12 13">
    <name type="scientific">Dothistroma septosporum (strain NZE10 / CBS 128990)</name>
    <name type="common">Red band needle blight fungus</name>
    <name type="synonym">Mycosphaerella pini</name>
    <dbReference type="NCBI Taxonomy" id="675120"/>
    <lineage>
        <taxon>Eukaryota</taxon>
        <taxon>Fungi</taxon>
        <taxon>Dikarya</taxon>
        <taxon>Ascomycota</taxon>
        <taxon>Pezizomycotina</taxon>
        <taxon>Dothideomycetes</taxon>
        <taxon>Dothideomycetidae</taxon>
        <taxon>Mycosphaerellales</taxon>
        <taxon>Mycosphaerellaceae</taxon>
        <taxon>Dothistroma</taxon>
    </lineage>
</organism>
<dbReference type="CDD" id="cd03244">
    <property type="entry name" value="ABCC_MRP_domain2"/>
    <property type="match status" value="1"/>
</dbReference>
<feature type="domain" description="ABC transporter" evidence="10">
    <location>
        <begin position="318"/>
        <end position="549"/>
    </location>
</feature>
<name>N1PVM3_DOTSN</name>
<keyword evidence="6 8" id="KW-1133">Transmembrane helix</keyword>
<dbReference type="FunFam" id="3.40.50.300:FF:000630">
    <property type="entry name" value="ATP-binding cassette (ABC) transporter, putative"/>
    <property type="match status" value="1"/>
</dbReference>
<dbReference type="EMBL" id="KB446537">
    <property type="protein sequence ID" value="EME46459.1"/>
    <property type="molecule type" value="Genomic_DNA"/>
</dbReference>
<dbReference type="PROSITE" id="PS50893">
    <property type="entry name" value="ABC_TRANSPORTER_2"/>
    <property type="match status" value="1"/>
</dbReference>
<dbReference type="GO" id="GO:0140359">
    <property type="term" value="F:ABC-type transporter activity"/>
    <property type="evidence" value="ECO:0007669"/>
    <property type="project" value="InterPro"/>
</dbReference>
<evidence type="ECO:0000256" key="6">
    <source>
        <dbReference type="ARBA" id="ARBA00022989"/>
    </source>
</evidence>
<dbReference type="InterPro" id="IPR044726">
    <property type="entry name" value="ABCC_6TM_D2"/>
</dbReference>
<keyword evidence="7 8" id="KW-0472">Membrane</keyword>
<dbReference type="PANTHER" id="PTHR24223">
    <property type="entry name" value="ATP-BINDING CASSETTE SUB-FAMILY C"/>
    <property type="match status" value="1"/>
</dbReference>
<dbReference type="InterPro" id="IPR036640">
    <property type="entry name" value="ABC1_TM_sf"/>
</dbReference>
<feature type="signal peptide" evidence="9">
    <location>
        <begin position="1"/>
        <end position="22"/>
    </location>
</feature>
<reference evidence="13" key="1">
    <citation type="journal article" date="2012" name="PLoS Genet.">
        <title>The genomes of the fungal plant pathogens Cladosporium fulvum and Dothistroma septosporum reveal adaptation to different hosts and lifestyles but also signatures of common ancestry.</title>
        <authorList>
            <person name="de Wit P.J.G.M."/>
            <person name="van der Burgt A."/>
            <person name="Oekmen B."/>
            <person name="Stergiopoulos I."/>
            <person name="Abd-Elsalam K.A."/>
            <person name="Aerts A.L."/>
            <person name="Bahkali A.H."/>
            <person name="Beenen H.G."/>
            <person name="Chettri P."/>
            <person name="Cox M.P."/>
            <person name="Datema E."/>
            <person name="de Vries R.P."/>
            <person name="Dhillon B."/>
            <person name="Ganley A.R."/>
            <person name="Griffiths S.A."/>
            <person name="Guo Y."/>
            <person name="Hamelin R.C."/>
            <person name="Henrissat B."/>
            <person name="Kabir M.S."/>
            <person name="Jashni M.K."/>
            <person name="Kema G."/>
            <person name="Klaubauf S."/>
            <person name="Lapidus A."/>
            <person name="Levasseur A."/>
            <person name="Lindquist E."/>
            <person name="Mehrabi R."/>
            <person name="Ohm R.A."/>
            <person name="Owen T.J."/>
            <person name="Salamov A."/>
            <person name="Schwelm A."/>
            <person name="Schijlen E."/>
            <person name="Sun H."/>
            <person name="van den Burg H.A."/>
            <person name="van Ham R.C.H.J."/>
            <person name="Zhang S."/>
            <person name="Goodwin S.B."/>
            <person name="Grigoriev I.V."/>
            <person name="Collemare J."/>
            <person name="Bradshaw R.E."/>
        </authorList>
    </citation>
    <scope>NUCLEOTIDE SEQUENCE [LARGE SCALE GENOMIC DNA]</scope>
    <source>
        <strain evidence="13">NZE10 / CBS 128990</strain>
    </source>
</reference>
<keyword evidence="2" id="KW-0813">Transport</keyword>
<dbReference type="SUPFAM" id="SSF52540">
    <property type="entry name" value="P-loop containing nucleoside triphosphate hydrolases"/>
    <property type="match status" value="1"/>
</dbReference>
<protein>
    <recommendedName>
        <fullName evidence="14">ABC transporter-like protein</fullName>
    </recommendedName>
</protein>
<dbReference type="InterPro" id="IPR003593">
    <property type="entry name" value="AAA+_ATPase"/>
</dbReference>
<dbReference type="FunFam" id="1.20.1560.10:FF:000066">
    <property type="entry name" value="ABC multidrug transporter (Eurofung)"/>
    <property type="match status" value="1"/>
</dbReference>
<keyword evidence="3 8" id="KW-0812">Transmembrane</keyword>
<feature type="transmembrane region" description="Helical" evidence="8">
    <location>
        <begin position="43"/>
        <end position="62"/>
    </location>
</feature>
<accession>N1PVM3</accession>
<dbReference type="InterPro" id="IPR017871">
    <property type="entry name" value="ABC_transporter-like_CS"/>
</dbReference>
<evidence type="ECO:0000256" key="8">
    <source>
        <dbReference type="SAM" id="Phobius"/>
    </source>
</evidence>
<dbReference type="SUPFAM" id="SSF90123">
    <property type="entry name" value="ABC transporter transmembrane region"/>
    <property type="match status" value="1"/>
</dbReference>
<proteinExistence type="predicted"/>
<dbReference type="CDD" id="cd18580">
    <property type="entry name" value="ABC_6TM_ABCC_D2"/>
    <property type="match status" value="1"/>
</dbReference>
<dbReference type="GO" id="GO:0005524">
    <property type="term" value="F:ATP binding"/>
    <property type="evidence" value="ECO:0007669"/>
    <property type="project" value="UniProtKB-KW"/>
</dbReference>
<dbReference type="InterPro" id="IPR011527">
    <property type="entry name" value="ABC1_TM_dom"/>
</dbReference>
<keyword evidence="9" id="KW-0732">Signal</keyword>
<dbReference type="PROSITE" id="PS50929">
    <property type="entry name" value="ABC_TM1F"/>
    <property type="match status" value="1"/>
</dbReference>
<dbReference type="GO" id="GO:0016020">
    <property type="term" value="C:membrane"/>
    <property type="evidence" value="ECO:0007669"/>
    <property type="project" value="UniProtKB-SubCell"/>
</dbReference>
<dbReference type="OrthoDB" id="6500128at2759"/>
<gene>
    <name evidence="12" type="ORF">DOTSEDRAFT_70457</name>
</gene>
<evidence type="ECO:0000256" key="1">
    <source>
        <dbReference type="ARBA" id="ARBA00004141"/>
    </source>
</evidence>
<evidence type="ECO:0000256" key="3">
    <source>
        <dbReference type="ARBA" id="ARBA00022692"/>
    </source>
</evidence>
<evidence type="ECO:0000256" key="5">
    <source>
        <dbReference type="ARBA" id="ARBA00022840"/>
    </source>
</evidence>
<evidence type="ECO:0000256" key="4">
    <source>
        <dbReference type="ARBA" id="ARBA00022741"/>
    </source>
</evidence>
<dbReference type="OMA" id="GSLHHAM"/>
<dbReference type="PROSITE" id="PS00211">
    <property type="entry name" value="ABC_TRANSPORTER_1"/>
    <property type="match status" value="1"/>
</dbReference>
<evidence type="ECO:0000313" key="13">
    <source>
        <dbReference type="Proteomes" id="UP000016933"/>
    </source>
</evidence>
<dbReference type="Gene3D" id="3.40.50.300">
    <property type="entry name" value="P-loop containing nucleotide triphosphate hydrolases"/>
    <property type="match status" value="1"/>
</dbReference>